<evidence type="ECO:0000256" key="1">
    <source>
        <dbReference type="SAM" id="MobiDB-lite"/>
    </source>
</evidence>
<dbReference type="EMBL" id="LT594495">
    <property type="protein sequence ID" value="SBT71092.1"/>
    <property type="molecule type" value="Genomic_DNA"/>
</dbReference>
<name>A0A1C3KBZ5_PLAMA</name>
<gene>
    <name evidence="2" type="primary">PmlGA01_070033900</name>
    <name evidence="2" type="ORF">PMLGA01_070033900</name>
</gene>
<feature type="compositionally biased region" description="Basic and acidic residues" evidence="1">
    <location>
        <begin position="150"/>
        <end position="186"/>
    </location>
</feature>
<evidence type="ECO:0000313" key="2">
    <source>
        <dbReference type="EMBL" id="SBT71092.1"/>
    </source>
</evidence>
<dbReference type="VEuPathDB" id="PlasmoDB:PmUG01_07042900"/>
<dbReference type="AlphaFoldDB" id="A0A1C3KBZ5"/>
<evidence type="ECO:0000313" key="3">
    <source>
        <dbReference type="Proteomes" id="UP000219799"/>
    </source>
</evidence>
<organism evidence="2 3">
    <name type="scientific">Plasmodium malariae</name>
    <dbReference type="NCBI Taxonomy" id="5858"/>
    <lineage>
        <taxon>Eukaryota</taxon>
        <taxon>Sar</taxon>
        <taxon>Alveolata</taxon>
        <taxon>Apicomplexa</taxon>
        <taxon>Aconoidasida</taxon>
        <taxon>Haemosporida</taxon>
        <taxon>Plasmodiidae</taxon>
        <taxon>Plasmodium</taxon>
        <taxon>Plasmodium (Plasmodium)</taxon>
    </lineage>
</organism>
<reference evidence="2 3" key="1">
    <citation type="submission" date="2016-06" db="EMBL/GenBank/DDBJ databases">
        <authorList>
            <consortium name="Pathogen Informatics"/>
        </authorList>
    </citation>
    <scope>NUCLEOTIDE SEQUENCE [LARGE SCALE GENOMIC DNA]</scope>
    <source>
        <strain evidence="2">PmlGA01</strain>
    </source>
</reference>
<accession>A0A1C3KBZ5</accession>
<protein>
    <submittedName>
        <fullName evidence="2">Nucleolar protein Nop52, putative</fullName>
    </submittedName>
</protein>
<dbReference type="Proteomes" id="UP000219799">
    <property type="component" value="Chromosome 7"/>
</dbReference>
<feature type="region of interest" description="Disordered" evidence="1">
    <location>
        <begin position="149"/>
        <end position="186"/>
    </location>
</feature>
<proteinExistence type="predicted"/>
<sequence length="256" mass="29823">MNENVKRNVSNFYICNKSTVKKCKKSIEKKKKENTKKLNNKKNAYCEEGGEPNLSILDSINRSRKSFVGSIIIENDKETDLPIYSINPSDLNGGCIQKRILKKNKLIKKKKKGINFILAKSTLEELNKLKEPLEELKYEQSIIENNRSCAKGEERKKKKKKLDEENGKQKHKDKTNVEKTNAENKLESETTGKIKSVLVKKTILKKGKTKSHVPKKVHFNLNKNTIEYIPRVKKRRLNTYLFFENFQKFFNIPSFL</sequence>